<protein>
    <recommendedName>
        <fullName evidence="3">KfrA N-terminal DNA-binding domain-containing protein</fullName>
    </recommendedName>
</protein>
<gene>
    <name evidence="1" type="ORF">NIES30_24955</name>
</gene>
<accession>A0A1U7IYC3</accession>
<dbReference type="AlphaFoldDB" id="A0A1U7IYC3"/>
<dbReference type="Proteomes" id="UP000185557">
    <property type="component" value="Unassembled WGS sequence"/>
</dbReference>
<organism evidence="1 2">
    <name type="scientific">Phormidium tenue NIES-30</name>
    <dbReference type="NCBI Taxonomy" id="549789"/>
    <lineage>
        <taxon>Bacteria</taxon>
        <taxon>Bacillati</taxon>
        <taxon>Cyanobacteriota</taxon>
        <taxon>Cyanophyceae</taxon>
        <taxon>Oscillatoriophycideae</taxon>
        <taxon>Oscillatoriales</taxon>
        <taxon>Oscillatoriaceae</taxon>
        <taxon>Phormidium</taxon>
    </lineage>
</organism>
<sequence>MTESISLHSFCKENGNLPKTSVRRWLNDNGYSTSNGLSPAAVEAAIAQFCPPAAHPEPTVGGLTIHAGNHCTSIDLPNYQGMTVDLAQFRDSEALVIDDPLAVAEQFLQTADLIQGALADDIAAREQRLQATKQAQSKIAAKAQDLALEQRLYRLQTSQIDAAQTDETKSLADALAQLQSLGKPAEPDTAAAG</sequence>
<reference evidence="1 2" key="1">
    <citation type="submission" date="2016-11" db="EMBL/GenBank/DDBJ databases">
        <title>Draft Genome Sequences of Nine Cyanobacterial Strains from Diverse Habitats.</title>
        <authorList>
            <person name="Zhu T."/>
            <person name="Hou S."/>
            <person name="Lu X."/>
            <person name="Hess W.R."/>
        </authorList>
    </citation>
    <scope>NUCLEOTIDE SEQUENCE [LARGE SCALE GENOMIC DNA]</scope>
    <source>
        <strain evidence="1 2">NIES-30</strain>
    </source>
</reference>
<comment type="caution">
    <text evidence="1">The sequence shown here is derived from an EMBL/GenBank/DDBJ whole genome shotgun (WGS) entry which is preliminary data.</text>
</comment>
<keyword evidence="2" id="KW-1185">Reference proteome</keyword>
<evidence type="ECO:0008006" key="3">
    <source>
        <dbReference type="Google" id="ProtNLM"/>
    </source>
</evidence>
<evidence type="ECO:0000313" key="1">
    <source>
        <dbReference type="EMBL" id="OKH43463.1"/>
    </source>
</evidence>
<proteinExistence type="predicted"/>
<name>A0A1U7IYC3_9CYAN</name>
<dbReference type="EMBL" id="MRCG01000033">
    <property type="protein sequence ID" value="OKH43463.1"/>
    <property type="molecule type" value="Genomic_DNA"/>
</dbReference>
<dbReference type="STRING" id="549789.NIES30_24955"/>
<dbReference type="RefSeq" id="WP_073611167.1">
    <property type="nucleotide sequence ID" value="NZ_MRCG01000033.1"/>
</dbReference>
<evidence type="ECO:0000313" key="2">
    <source>
        <dbReference type="Proteomes" id="UP000185557"/>
    </source>
</evidence>